<dbReference type="InterPro" id="IPR045592">
    <property type="entry name" value="DUF6461"/>
</dbReference>
<dbReference type="AlphaFoldDB" id="A0A1G7YH75"/>
<organism evidence="1 2">
    <name type="scientific">Streptomyces griseoaurantiacus</name>
    <dbReference type="NCBI Taxonomy" id="68213"/>
    <lineage>
        <taxon>Bacteria</taxon>
        <taxon>Bacillati</taxon>
        <taxon>Actinomycetota</taxon>
        <taxon>Actinomycetes</taxon>
        <taxon>Kitasatosporales</taxon>
        <taxon>Streptomycetaceae</taxon>
        <taxon>Streptomyces</taxon>
        <taxon>Streptomyces aurantiacus group</taxon>
    </lineage>
</organism>
<gene>
    <name evidence="1" type="ORF">SAMN05216260_1414</name>
</gene>
<dbReference type="Proteomes" id="UP000198614">
    <property type="component" value="Unassembled WGS sequence"/>
</dbReference>
<name>A0A1G7YH75_9ACTN</name>
<dbReference type="OrthoDB" id="4173390at2"/>
<evidence type="ECO:0000313" key="2">
    <source>
        <dbReference type="Proteomes" id="UP000198614"/>
    </source>
</evidence>
<protein>
    <submittedName>
        <fullName evidence="1">Uncharacterized protein</fullName>
    </submittedName>
</protein>
<dbReference type="EMBL" id="FNAX01000041">
    <property type="protein sequence ID" value="SDG95823.1"/>
    <property type="molecule type" value="Genomic_DNA"/>
</dbReference>
<sequence length="285" mass="31292">MDDGIQWMVGATTSSGWMLDVYFARGIDAEELALRMGARRGAGAGPMTDAEMAGLELDAYPERGPSSAVVRVGEHAGWAFALTYGPYLDQLEKVSRDGVEAVHYHYNSEHPPTYVMYAQDGRTLCGFGLCEERCRYGQEPDLLLPDLVAAGILHPDGQTYCSPGFDDYADRQRRGLAIFAERFGLSLPRSVLAEEPLPVYAIAGSPAPDFEEISAWAAANGRPLPDERLRLIPARLRKDYERATDPQWWDRQAGPLTGGVGWRVGLSKLHTGAVFLSDPDRDTEG</sequence>
<reference evidence="1 2" key="1">
    <citation type="submission" date="2016-10" db="EMBL/GenBank/DDBJ databases">
        <authorList>
            <person name="de Groot N.N."/>
        </authorList>
    </citation>
    <scope>NUCLEOTIDE SEQUENCE [LARGE SCALE GENOMIC DNA]</scope>
    <source>
        <strain evidence="1 2">CGMCC 4.1859</strain>
    </source>
</reference>
<dbReference type="Pfam" id="PF20062">
    <property type="entry name" value="DUF6461"/>
    <property type="match status" value="1"/>
</dbReference>
<evidence type="ECO:0000313" key="1">
    <source>
        <dbReference type="EMBL" id="SDG95823.1"/>
    </source>
</evidence>
<proteinExistence type="predicted"/>
<accession>A0A1G7YH75</accession>